<proteinExistence type="inferred from homology"/>
<dbReference type="GO" id="GO:0034245">
    <property type="term" value="C:mitochondrial DNA-directed RNA polymerase complex"/>
    <property type="evidence" value="ECO:0007669"/>
    <property type="project" value="TreeGrafter"/>
</dbReference>
<dbReference type="GO" id="GO:0003899">
    <property type="term" value="F:DNA-directed RNA polymerase activity"/>
    <property type="evidence" value="ECO:0007669"/>
    <property type="project" value="UniProtKB-EC"/>
</dbReference>
<feature type="compositionally biased region" description="Low complexity" evidence="9">
    <location>
        <begin position="338"/>
        <end position="360"/>
    </location>
</feature>
<dbReference type="InterPro" id="IPR029262">
    <property type="entry name" value="RPOL_N"/>
</dbReference>
<evidence type="ECO:0000256" key="3">
    <source>
        <dbReference type="ARBA" id="ARBA00022478"/>
    </source>
</evidence>
<dbReference type="InterPro" id="IPR043502">
    <property type="entry name" value="DNA/RNA_pol_sf"/>
</dbReference>
<dbReference type="PANTHER" id="PTHR10102">
    <property type="entry name" value="DNA-DIRECTED RNA POLYMERASE, MITOCHONDRIAL"/>
    <property type="match status" value="1"/>
</dbReference>
<feature type="compositionally biased region" description="Basic and acidic residues" evidence="9">
    <location>
        <begin position="1394"/>
        <end position="1403"/>
    </location>
</feature>
<feature type="compositionally biased region" description="Basic and acidic residues" evidence="9">
    <location>
        <begin position="1364"/>
        <end position="1379"/>
    </location>
</feature>
<evidence type="ECO:0000256" key="5">
    <source>
        <dbReference type="ARBA" id="ARBA00022695"/>
    </source>
</evidence>
<keyword evidence="3" id="KW-0240">DNA-directed RNA polymerase</keyword>
<dbReference type="InterPro" id="IPR037159">
    <property type="entry name" value="RNA_POL_N_sf"/>
</dbReference>
<feature type="compositionally biased region" description="Basic and acidic residues" evidence="9">
    <location>
        <begin position="1438"/>
        <end position="1461"/>
    </location>
</feature>
<feature type="compositionally biased region" description="Basic and acidic residues" evidence="9">
    <location>
        <begin position="308"/>
        <end position="322"/>
    </location>
</feature>
<dbReference type="STRING" id="133385.A0A2T9YD89"/>
<dbReference type="InterPro" id="IPR011990">
    <property type="entry name" value="TPR-like_helical_dom_sf"/>
</dbReference>
<dbReference type="Gene3D" id="1.25.40.10">
    <property type="entry name" value="Tetratricopeptide repeat domain"/>
    <property type="match status" value="1"/>
</dbReference>
<protein>
    <recommendedName>
        <fullName evidence="2">DNA-directed RNA polymerase</fullName>
        <ecNumber evidence="2">2.7.7.6</ecNumber>
    </recommendedName>
</protein>
<feature type="region of interest" description="Disordered" evidence="9">
    <location>
        <begin position="1363"/>
        <end position="1480"/>
    </location>
</feature>
<evidence type="ECO:0000313" key="11">
    <source>
        <dbReference type="EMBL" id="PVU90318.1"/>
    </source>
</evidence>
<dbReference type="GO" id="GO:0006390">
    <property type="term" value="P:mitochondrial transcription"/>
    <property type="evidence" value="ECO:0007669"/>
    <property type="project" value="TreeGrafter"/>
</dbReference>
<evidence type="ECO:0000313" key="12">
    <source>
        <dbReference type="Proteomes" id="UP000245383"/>
    </source>
</evidence>
<feature type="region of interest" description="Disordered" evidence="9">
    <location>
        <begin position="338"/>
        <end position="367"/>
    </location>
</feature>
<feature type="compositionally biased region" description="Basic and acidic residues" evidence="9">
    <location>
        <begin position="1145"/>
        <end position="1161"/>
    </location>
</feature>
<dbReference type="Gene3D" id="1.10.287.260">
    <property type="match status" value="1"/>
</dbReference>
<sequence length="1610" mass="182033">MFLTHTNKKLALRPLKNFHSLENLKYINTTNTILSKNIRTLSLVTTIPKCNPSSLRLYTITRPLHSSNNFKMEPKILSLKPDVNIGNEPSDFVEIKKHNLVDNVAQKDIFSSSFASDFTEDSLKDFELEQTIKDQISLLLACLYSGNIERGRRMILGLYKLYPTIMSKYADISIHNTIIKSFLDAKPVRVKDALGWYGKIQRDYKITPNIDTFAILINGYFKCGLDNLSLLIIQEFEKLGNKLESLVLSSYITDEDLIKIQTITNSRFKNKLEYLKTDVSTLLGNYSSDSMIHGDKKLSNDLATNDNSSKDLSQDLESEPQKKFDTQKIGSFMLSKLSSNDKNTKTTNTNTDKNINKSTSMPESQSEKIFENIPTPISVKKNDKEIIGVTLLKKVLNPLTMNDISDYKKQIMMESQAFESADFKLKMDSKNYDEGIFNTHMHKIKKYLTEWLPKLTLLIEDEIKKCNEITGITKDRKLYGPFLNLLPPEKIAATTVIEVLRQILTRFIRGERDKGPMNSVIAANTVSSISKALEAEYHHSMLKKKENSYLLARDVEIQKMSTSGKLFNLTFRNAQAKLERNLESSNWATEWPIVSSIKLGSLLLAMVIEVAKMEIDVIDPITKNNTKSMKSVLKHGYWISKGYRYGIVSVSDEFSSLLSSDDSVSLLNARMLPMIIPPKPWLNYESGGYITYRTKCMRIRSNKEQLHFLIHSAEQDKLATILSGLDVLGLTKWAVNERVLGTAVEIWNKKINLAGIPGLKLNLVEPEKPADFKTNPKSYYEWNNQVKSIKTQNANNHSSRCDVNYKIAIARAFVGKSLYFPHDIDFRGRAYPIPPHFNNLGDDLCRGLLRFYEGKPLGQRGEHWLRIHLANCYGYDKFSHDERIQFTHDNWKNIVDSAKNPLTGDRWWIKAEDPWQTLASSFELVDAIESGDPASYVSTIHVHQDGTCNGLQHYAALGRDLEGAKQVNLVYSDRPQDVYTAILNIVNSEVENDYKDGVREATLLRGHLKRKVIKQTVMTNVYGVTLIGAKLQIISRLKEVVDPVTEECIFDDADLRILSVYLAKKVFLSLGVMFESARKIQDWLNEAAKRISKSLPENSFNVKKKIAQIKKKATHATSALKKAKTADKAKKDLIDKTNSKDLNAETSSIEKELEPNTKDQDDTSLNADIAKRDIEGDGNAVEDIKPIPDQNSEKTIKTPTKLRPKNTINYRKNKMIDELLAKPMSSVVWTTPLGLTVVQPYRKNAVRNIKTSLQQLAVLDYNIPSPVNTFKQKTAFPPNFIHSLDASHMLLSAIACKKKNLTFSSVHDSYWTHACDVDVMNDTLREEFVNLHSTDILKSLKTEFELRYGNNLIPVINLPQANSDKTKSSDLSDNNKSEELSDVTEDLSNTTDKSLPDHLKEVFDESTSEGIEESSFDERHGGIPVPLNKLESENIDGDSSKTLETTKKSLKEESSFDERHGGIPVPLNKLESENIDGDSSKTLETTKKSLKANYFLRNKSIPTAIKFKVLLLALILIGTYGGELFGMSEQRNSLIKKVSDQVLRLIPGVGKNTVLNILRAEYGINTINSKTSCLRERAYIKLPILRTWIADLTKNPIKAGASILVSEKTR</sequence>
<evidence type="ECO:0000256" key="1">
    <source>
        <dbReference type="ARBA" id="ARBA00009493"/>
    </source>
</evidence>
<comment type="caution">
    <text evidence="11">The sequence shown here is derived from an EMBL/GenBank/DDBJ whole genome shotgun (WGS) entry which is preliminary data.</text>
</comment>
<feature type="region of interest" description="Disordered" evidence="9">
    <location>
        <begin position="1145"/>
        <end position="1197"/>
    </location>
</feature>
<feature type="region of interest" description="Disordered" evidence="9">
    <location>
        <begin position="303"/>
        <end position="322"/>
    </location>
</feature>
<dbReference type="Proteomes" id="UP000245383">
    <property type="component" value="Unassembled WGS sequence"/>
</dbReference>
<dbReference type="PROSITE" id="PS00489">
    <property type="entry name" value="RNA_POL_PHAGE_2"/>
    <property type="match status" value="1"/>
</dbReference>
<keyword evidence="12" id="KW-1185">Reference proteome</keyword>
<dbReference type="Gene3D" id="1.10.287.280">
    <property type="match status" value="1"/>
</dbReference>
<dbReference type="SUPFAM" id="SSF56672">
    <property type="entry name" value="DNA/RNA polymerases"/>
    <property type="match status" value="2"/>
</dbReference>
<keyword evidence="7" id="KW-0804">Transcription</keyword>
<keyword evidence="6" id="KW-0809">Transit peptide</keyword>
<dbReference type="Pfam" id="PF14700">
    <property type="entry name" value="RPOL_N"/>
    <property type="match status" value="1"/>
</dbReference>
<dbReference type="InterPro" id="IPR002092">
    <property type="entry name" value="DNA-dir_Rpol_phage-type"/>
</dbReference>
<name>A0A2T9YD89_9FUNG</name>
<evidence type="ECO:0000256" key="8">
    <source>
        <dbReference type="ARBA" id="ARBA00048552"/>
    </source>
</evidence>
<evidence type="ECO:0000256" key="4">
    <source>
        <dbReference type="ARBA" id="ARBA00022679"/>
    </source>
</evidence>
<feature type="compositionally biased region" description="Basic and acidic residues" evidence="9">
    <location>
        <begin position="1182"/>
        <end position="1196"/>
    </location>
</feature>
<dbReference type="Gene3D" id="1.10.150.20">
    <property type="entry name" value="5' to 3' exonuclease, C-terminal subdomain"/>
    <property type="match status" value="1"/>
</dbReference>
<comment type="catalytic activity">
    <reaction evidence="8">
        <text>RNA(n) + a ribonucleoside 5'-triphosphate = RNA(n+1) + diphosphate</text>
        <dbReference type="Rhea" id="RHEA:21248"/>
        <dbReference type="Rhea" id="RHEA-COMP:14527"/>
        <dbReference type="Rhea" id="RHEA-COMP:17342"/>
        <dbReference type="ChEBI" id="CHEBI:33019"/>
        <dbReference type="ChEBI" id="CHEBI:61557"/>
        <dbReference type="ChEBI" id="CHEBI:140395"/>
        <dbReference type="EC" id="2.7.7.6"/>
    </reaction>
</comment>
<dbReference type="InterPro" id="IPR024075">
    <property type="entry name" value="DNA-dir_RNA_pol_helix_hairp_sf"/>
</dbReference>
<comment type="similarity">
    <text evidence="1">Belongs to the phage and mitochondrial RNA polymerase family.</text>
</comment>
<dbReference type="PANTHER" id="PTHR10102:SF0">
    <property type="entry name" value="DNA-DIRECTED RNA POLYMERASE, MITOCHONDRIAL"/>
    <property type="match status" value="1"/>
</dbReference>
<dbReference type="Pfam" id="PF00940">
    <property type="entry name" value="RNA_pol"/>
    <property type="match status" value="1"/>
</dbReference>
<organism evidence="11 12">
    <name type="scientific">Smittium simulii</name>
    <dbReference type="NCBI Taxonomy" id="133385"/>
    <lineage>
        <taxon>Eukaryota</taxon>
        <taxon>Fungi</taxon>
        <taxon>Fungi incertae sedis</taxon>
        <taxon>Zoopagomycota</taxon>
        <taxon>Kickxellomycotina</taxon>
        <taxon>Harpellomycetes</taxon>
        <taxon>Harpellales</taxon>
        <taxon>Legeriomycetaceae</taxon>
        <taxon>Smittium</taxon>
    </lineage>
</organism>
<feature type="domain" description="DNA-directed RNA polymerase N-terminal" evidence="10">
    <location>
        <begin position="408"/>
        <end position="730"/>
    </location>
</feature>
<dbReference type="FunFam" id="1.10.287.280:FF:000001">
    <property type="entry name" value="DNA-directed RNA polymerase"/>
    <property type="match status" value="1"/>
</dbReference>
<evidence type="ECO:0000256" key="9">
    <source>
        <dbReference type="SAM" id="MobiDB-lite"/>
    </source>
</evidence>
<keyword evidence="4" id="KW-0808">Transferase</keyword>
<evidence type="ECO:0000256" key="2">
    <source>
        <dbReference type="ARBA" id="ARBA00012418"/>
    </source>
</evidence>
<dbReference type="InterPro" id="IPR046950">
    <property type="entry name" value="DNA-dir_Rpol_C_phage-type"/>
</dbReference>
<dbReference type="EC" id="2.7.7.6" evidence="2"/>
<reference evidence="11 12" key="1">
    <citation type="journal article" date="2018" name="MBio">
        <title>Comparative Genomics Reveals the Core Gene Toolbox for the Fungus-Insect Symbiosis.</title>
        <authorList>
            <person name="Wang Y."/>
            <person name="Stata M."/>
            <person name="Wang W."/>
            <person name="Stajich J.E."/>
            <person name="White M.M."/>
            <person name="Moncalvo J.M."/>
        </authorList>
    </citation>
    <scope>NUCLEOTIDE SEQUENCE [LARGE SCALE GENOMIC DNA]</scope>
    <source>
        <strain evidence="11 12">SWE-8-4</strain>
    </source>
</reference>
<keyword evidence="5" id="KW-0548">Nucleotidyltransferase</keyword>
<dbReference type="SMART" id="SM01311">
    <property type="entry name" value="RPOL_N"/>
    <property type="match status" value="1"/>
</dbReference>
<evidence type="ECO:0000256" key="6">
    <source>
        <dbReference type="ARBA" id="ARBA00022946"/>
    </source>
</evidence>
<evidence type="ECO:0000256" key="7">
    <source>
        <dbReference type="ARBA" id="ARBA00023163"/>
    </source>
</evidence>
<dbReference type="Gene3D" id="1.10.1320.10">
    <property type="entry name" value="DNA-directed RNA polymerase, N-terminal domain"/>
    <property type="match status" value="1"/>
</dbReference>
<evidence type="ECO:0000259" key="10">
    <source>
        <dbReference type="SMART" id="SM01311"/>
    </source>
</evidence>
<gene>
    <name evidence="11" type="ORF">BB561_004932</name>
</gene>
<dbReference type="OrthoDB" id="276422at2759"/>
<feature type="compositionally biased region" description="Acidic residues" evidence="9">
    <location>
        <begin position="1404"/>
        <end position="1415"/>
    </location>
</feature>
<dbReference type="EMBL" id="MBFR01000265">
    <property type="protein sequence ID" value="PVU90318.1"/>
    <property type="molecule type" value="Genomic_DNA"/>
</dbReference>
<accession>A0A2T9YD89</accession>
<dbReference type="GO" id="GO:0001018">
    <property type="term" value="F:mitochondrial promoter sequence-specific DNA binding"/>
    <property type="evidence" value="ECO:0007669"/>
    <property type="project" value="TreeGrafter"/>
</dbReference>